<dbReference type="EMBL" id="JAENGY010000272">
    <property type="protein sequence ID" value="KAG6967463.1"/>
    <property type="molecule type" value="Genomic_DNA"/>
</dbReference>
<dbReference type="PANTHER" id="PTHR40866">
    <property type="entry name" value="BED-TYPE DOMAIN-CONTAINING PROTEIN"/>
    <property type="match status" value="1"/>
</dbReference>
<dbReference type="Proteomes" id="UP000709295">
    <property type="component" value="Unassembled WGS sequence"/>
</dbReference>
<dbReference type="AlphaFoldDB" id="A0A8J5ILG9"/>
<evidence type="ECO:0000313" key="2">
    <source>
        <dbReference type="Proteomes" id="UP000709295"/>
    </source>
</evidence>
<keyword evidence="2" id="KW-1185">Reference proteome</keyword>
<dbReference type="PANTHER" id="PTHR40866:SF1">
    <property type="entry name" value="BED-TYPE DOMAIN-CONTAINING PROTEIN"/>
    <property type="match status" value="1"/>
</dbReference>
<gene>
    <name evidence="1" type="ORF">JG688_00006310</name>
</gene>
<evidence type="ECO:0000313" key="1">
    <source>
        <dbReference type="EMBL" id="KAG6967463.1"/>
    </source>
</evidence>
<reference evidence="1" key="1">
    <citation type="submission" date="2021-01" db="EMBL/GenBank/DDBJ databases">
        <title>Phytophthora aleatoria, a newly-described species from Pinus radiata is distinct from Phytophthora cactorum isolates based on comparative genomics.</title>
        <authorList>
            <person name="Mcdougal R."/>
            <person name="Panda P."/>
            <person name="Williams N."/>
            <person name="Studholme D.J."/>
        </authorList>
    </citation>
    <scope>NUCLEOTIDE SEQUENCE</scope>
    <source>
        <strain evidence="1">NZFS 4037</strain>
    </source>
</reference>
<proteinExistence type="predicted"/>
<name>A0A8J5ILG9_9STRA</name>
<sequence>MVLAPRPRHTTFTPAQVTGFYFRPCRDANDEIVPEYFRYHCGTHPDYEVVMLAASTAETGSLLNYVRRSALSVFGWLDWIIKNGPPLHFCENPPVRSLTRIVERYIAAEMPERFGLILDGWSHASEHFVVVFACYEVDGVMKTRYSPCPLLNEPDEDLSARGHYGFLAGMLPRDYGKQLGDCIFVVGDNCAVNRLLATLMGVPLVGWASHRLNRAVQVDMEQYEDDLACVQALMMRLRTLKQSAKLRLKTSLRPVIRQDTRWSSTFSMVHRYFKLLEHLDPTDDAIVDVLPAPPCNKRLLSLLKDLKKVESVSKALQGASVILLHHALLRALPPPIAKTKALSWSIFRNGAV</sequence>
<organism evidence="1 2">
    <name type="scientific">Phytophthora aleatoria</name>
    <dbReference type="NCBI Taxonomy" id="2496075"/>
    <lineage>
        <taxon>Eukaryota</taxon>
        <taxon>Sar</taxon>
        <taxon>Stramenopiles</taxon>
        <taxon>Oomycota</taxon>
        <taxon>Peronosporomycetes</taxon>
        <taxon>Peronosporales</taxon>
        <taxon>Peronosporaceae</taxon>
        <taxon>Phytophthora</taxon>
    </lineage>
</organism>
<protein>
    <submittedName>
        <fullName evidence="1">Uncharacterized protein</fullName>
    </submittedName>
</protein>
<comment type="caution">
    <text evidence="1">The sequence shown here is derived from an EMBL/GenBank/DDBJ whole genome shotgun (WGS) entry which is preliminary data.</text>
</comment>
<accession>A0A8J5ILG9</accession>